<evidence type="ECO:0000313" key="2">
    <source>
        <dbReference type="EMBL" id="KAJ3987976.1"/>
    </source>
</evidence>
<feature type="region of interest" description="Disordered" evidence="1">
    <location>
        <begin position="188"/>
        <end position="241"/>
    </location>
</feature>
<feature type="region of interest" description="Disordered" evidence="1">
    <location>
        <begin position="43"/>
        <end position="98"/>
    </location>
</feature>
<dbReference type="AlphaFoldDB" id="A0AA38Q6W5"/>
<sequence length="270" mass="30569">MTEYDYSPEGYQRYLDTQRRISKWVQNTNAHASEFRSPFGIRSEVSSSVRTSTSSSKSKPRGDRILAEEGRRTRTDDRGRRNSMSDTTMRQSGSNASTFQHLPAYTPQLRHSYPYSPASREIHATDRTTTHLSHHSHRRAQSLAPRSSQSQSQSQSQARIHHYTPSHRTAHGLDPPRRSSTLPAYVVESPQQSPNTTSHRTHRTHSPHRLSSSHSHHQSHHHHHHSRSQSTPRSSSKLSSPLAVSPVYVANPGTYVVIPPRGRKVSVVYT</sequence>
<gene>
    <name evidence="2" type="ORF">F5890DRAFT_623001</name>
</gene>
<evidence type="ECO:0000313" key="3">
    <source>
        <dbReference type="Proteomes" id="UP001163850"/>
    </source>
</evidence>
<protein>
    <submittedName>
        <fullName evidence="2">Uncharacterized protein</fullName>
    </submittedName>
</protein>
<dbReference type="EMBL" id="MU801915">
    <property type="protein sequence ID" value="KAJ3987976.1"/>
    <property type="molecule type" value="Genomic_DNA"/>
</dbReference>
<proteinExistence type="predicted"/>
<feature type="compositionally biased region" description="Basic and acidic residues" evidence="1">
    <location>
        <begin position="60"/>
        <end position="80"/>
    </location>
</feature>
<feature type="compositionally biased region" description="Low complexity" evidence="1">
    <location>
        <begin position="43"/>
        <end position="57"/>
    </location>
</feature>
<evidence type="ECO:0000256" key="1">
    <source>
        <dbReference type="SAM" id="MobiDB-lite"/>
    </source>
</evidence>
<feature type="compositionally biased region" description="Polar residues" evidence="1">
    <location>
        <begin position="82"/>
        <end position="98"/>
    </location>
</feature>
<feature type="compositionally biased region" description="Basic residues" evidence="1">
    <location>
        <begin position="214"/>
        <end position="227"/>
    </location>
</feature>
<comment type="caution">
    <text evidence="2">The sequence shown here is derived from an EMBL/GenBank/DDBJ whole genome shotgun (WGS) entry which is preliminary data.</text>
</comment>
<feature type="compositionally biased region" description="Basic residues" evidence="1">
    <location>
        <begin position="199"/>
        <end position="208"/>
    </location>
</feature>
<dbReference type="Proteomes" id="UP001163850">
    <property type="component" value="Unassembled WGS sequence"/>
</dbReference>
<organism evidence="2 3">
    <name type="scientific">Lentinula detonsa</name>
    <dbReference type="NCBI Taxonomy" id="2804962"/>
    <lineage>
        <taxon>Eukaryota</taxon>
        <taxon>Fungi</taxon>
        <taxon>Dikarya</taxon>
        <taxon>Basidiomycota</taxon>
        <taxon>Agaricomycotina</taxon>
        <taxon>Agaricomycetes</taxon>
        <taxon>Agaricomycetidae</taxon>
        <taxon>Agaricales</taxon>
        <taxon>Marasmiineae</taxon>
        <taxon>Omphalotaceae</taxon>
        <taxon>Lentinula</taxon>
    </lineage>
</organism>
<feature type="compositionally biased region" description="Low complexity" evidence="1">
    <location>
        <begin position="141"/>
        <end position="158"/>
    </location>
</feature>
<accession>A0AA38Q6W5</accession>
<feature type="region of interest" description="Disordered" evidence="1">
    <location>
        <begin position="127"/>
        <end position="161"/>
    </location>
</feature>
<name>A0AA38Q6W5_9AGAR</name>
<feature type="compositionally biased region" description="Low complexity" evidence="1">
    <location>
        <begin position="228"/>
        <end position="240"/>
    </location>
</feature>
<reference evidence="2" key="1">
    <citation type="submission" date="2022-08" db="EMBL/GenBank/DDBJ databases">
        <authorList>
            <consortium name="DOE Joint Genome Institute"/>
            <person name="Min B."/>
            <person name="Riley R."/>
            <person name="Sierra-Patev S."/>
            <person name="Naranjo-Ortiz M."/>
            <person name="Looney B."/>
            <person name="Konkel Z."/>
            <person name="Slot J.C."/>
            <person name="Sakamoto Y."/>
            <person name="Steenwyk J.L."/>
            <person name="Rokas A."/>
            <person name="Carro J."/>
            <person name="Camarero S."/>
            <person name="Ferreira P."/>
            <person name="Molpeceres G."/>
            <person name="Ruiz-Duenas F.J."/>
            <person name="Serrano A."/>
            <person name="Henrissat B."/>
            <person name="Drula E."/>
            <person name="Hughes K.W."/>
            <person name="Mata J.L."/>
            <person name="Ishikawa N.K."/>
            <person name="Vargas-Isla R."/>
            <person name="Ushijima S."/>
            <person name="Smith C.A."/>
            <person name="Ahrendt S."/>
            <person name="Andreopoulos W."/>
            <person name="He G."/>
            <person name="Labutti K."/>
            <person name="Lipzen A."/>
            <person name="Ng V."/>
            <person name="Sandor L."/>
            <person name="Barry K."/>
            <person name="Martinez A.T."/>
            <person name="Xiao Y."/>
            <person name="Gibbons J.G."/>
            <person name="Terashima K."/>
            <person name="Hibbett D.S."/>
            <person name="Grigoriev I.V."/>
        </authorList>
    </citation>
    <scope>NUCLEOTIDE SEQUENCE</scope>
    <source>
        <strain evidence="2">TFB7829</strain>
    </source>
</reference>